<keyword evidence="5 10" id="KW-0805">Transcription regulation</keyword>
<dbReference type="EMBL" id="SDMP01000009">
    <property type="protein sequence ID" value="RYR39563.1"/>
    <property type="molecule type" value="Genomic_DNA"/>
</dbReference>
<dbReference type="InterPro" id="IPR053793">
    <property type="entry name" value="PB1-like"/>
</dbReference>
<protein>
    <recommendedName>
        <fullName evidence="10">Auxin-induced protein</fullName>
    </recommendedName>
</protein>
<dbReference type="GO" id="GO:0009734">
    <property type="term" value="P:auxin-activated signaling pathway"/>
    <property type="evidence" value="ECO:0007669"/>
    <property type="project" value="UniProtKB-UniRule"/>
</dbReference>
<keyword evidence="8 10" id="KW-0927">Auxin signaling pathway</keyword>
<evidence type="ECO:0000313" key="13">
    <source>
        <dbReference type="EMBL" id="RYR39563.1"/>
    </source>
</evidence>
<keyword evidence="6 10" id="KW-0804">Transcription</keyword>
<dbReference type="PANTHER" id="PTHR31734:SF161">
    <property type="entry name" value="AUXIN-INDUCED PROTEIN"/>
    <property type="match status" value="1"/>
</dbReference>
<feature type="domain" description="PB1" evidence="12">
    <location>
        <begin position="28"/>
        <end position="102"/>
    </location>
</feature>
<organism evidence="13 14">
    <name type="scientific">Arachis hypogaea</name>
    <name type="common">Peanut</name>
    <dbReference type="NCBI Taxonomy" id="3818"/>
    <lineage>
        <taxon>Eukaryota</taxon>
        <taxon>Viridiplantae</taxon>
        <taxon>Streptophyta</taxon>
        <taxon>Embryophyta</taxon>
        <taxon>Tracheophyta</taxon>
        <taxon>Spermatophyta</taxon>
        <taxon>Magnoliopsida</taxon>
        <taxon>eudicotyledons</taxon>
        <taxon>Gunneridae</taxon>
        <taxon>Pentapetalae</taxon>
        <taxon>rosids</taxon>
        <taxon>fabids</taxon>
        <taxon>Fabales</taxon>
        <taxon>Fabaceae</taxon>
        <taxon>Papilionoideae</taxon>
        <taxon>50 kb inversion clade</taxon>
        <taxon>dalbergioids sensu lato</taxon>
        <taxon>Dalbergieae</taxon>
        <taxon>Pterocarpus clade</taxon>
        <taxon>Arachis</taxon>
    </lineage>
</organism>
<dbReference type="PROSITE" id="PS51745">
    <property type="entry name" value="PB1"/>
    <property type="match status" value="1"/>
</dbReference>
<dbReference type="STRING" id="3818.A0A445BLM2"/>
<evidence type="ECO:0000256" key="8">
    <source>
        <dbReference type="ARBA" id="ARBA00023294"/>
    </source>
</evidence>
<comment type="subcellular location">
    <subcellularLocation>
        <location evidence="1 10">Nucleus</location>
    </subcellularLocation>
</comment>
<comment type="function">
    <text evidence="9">Aux/IAA proteins are short-lived transcriptional factors that function as repressors of early auxin response genes at low auxin concentrations. Repression is thought to result from the interaction with auxin response factors (ARFs), proteins that bind to the auxin-responsive promoter element (AuxRE). Formation of heterodimers with ARF proteins may alter their ability to modulate early auxin response genes expression.</text>
</comment>
<sequence length="102" mass="11607">MDEEAYSSSSSSSPINPSFSTASSKSDKFYVKVYMEGNLIGRKLNLLAHDSYQRLVKALEQMFETTIFLRTELDAVQAERCHVLTYEDGKRDLIMVGDVSWE</sequence>
<evidence type="ECO:0000256" key="7">
    <source>
        <dbReference type="ARBA" id="ARBA00023242"/>
    </source>
</evidence>
<accession>A0A445BLM2</accession>
<dbReference type="SUPFAM" id="SSF54277">
    <property type="entry name" value="CAD &amp; PB1 domains"/>
    <property type="match status" value="1"/>
</dbReference>
<reference evidence="13 14" key="1">
    <citation type="submission" date="2019-01" db="EMBL/GenBank/DDBJ databases">
        <title>Sequencing of cultivated peanut Arachis hypogaea provides insights into genome evolution and oil improvement.</title>
        <authorList>
            <person name="Chen X."/>
        </authorList>
    </citation>
    <scope>NUCLEOTIDE SEQUENCE [LARGE SCALE GENOMIC DNA]</scope>
    <source>
        <strain evidence="14">cv. Fuhuasheng</strain>
        <tissue evidence="13">Leaves</tissue>
    </source>
</reference>
<evidence type="ECO:0000256" key="6">
    <source>
        <dbReference type="ARBA" id="ARBA00023163"/>
    </source>
</evidence>
<dbReference type="AlphaFoldDB" id="A0A445BLM2"/>
<evidence type="ECO:0000259" key="12">
    <source>
        <dbReference type="PROSITE" id="PS51745"/>
    </source>
</evidence>
<dbReference type="GO" id="GO:0005634">
    <property type="term" value="C:nucleus"/>
    <property type="evidence" value="ECO:0007669"/>
    <property type="project" value="UniProtKB-SubCell"/>
</dbReference>
<dbReference type="GO" id="GO:0006355">
    <property type="term" value="P:regulation of DNA-templated transcription"/>
    <property type="evidence" value="ECO:0007669"/>
    <property type="project" value="InterPro"/>
</dbReference>
<evidence type="ECO:0000256" key="10">
    <source>
        <dbReference type="RuleBase" id="RU004549"/>
    </source>
</evidence>
<keyword evidence="4 10" id="KW-0678">Repressor</keyword>
<evidence type="ECO:0000256" key="11">
    <source>
        <dbReference type="SAM" id="MobiDB-lite"/>
    </source>
</evidence>
<dbReference type="Gramene" id="arahy.Tifrunner.gnm2.ann2.Ah09g138900.1">
    <property type="protein sequence ID" value="arahy.Tifrunner.gnm2.ann2.Ah09g138900.1-CDS"/>
    <property type="gene ID" value="arahy.Tifrunner.gnm2.ann2.Ah09g138900"/>
</dbReference>
<dbReference type="PANTHER" id="PTHR31734">
    <property type="entry name" value="AUXIN-RESPONSIVE PROTEIN IAA17"/>
    <property type="match status" value="1"/>
</dbReference>
<dbReference type="SMR" id="A0A445BLM2"/>
<dbReference type="Pfam" id="PF02309">
    <property type="entry name" value="AUX_IAA"/>
    <property type="match status" value="1"/>
</dbReference>
<comment type="caution">
    <text evidence="13">The sequence shown here is derived from an EMBL/GenBank/DDBJ whole genome shotgun (WGS) entry which is preliminary data.</text>
</comment>
<evidence type="ECO:0000256" key="5">
    <source>
        <dbReference type="ARBA" id="ARBA00023015"/>
    </source>
</evidence>
<evidence type="ECO:0000256" key="3">
    <source>
        <dbReference type="ARBA" id="ARBA00011726"/>
    </source>
</evidence>
<gene>
    <name evidence="13" type="ORF">Ahy_A09g045119</name>
</gene>
<keyword evidence="14" id="KW-1185">Reference proteome</keyword>
<name>A0A445BLM2_ARAHY</name>
<evidence type="ECO:0000313" key="14">
    <source>
        <dbReference type="Proteomes" id="UP000289738"/>
    </source>
</evidence>
<dbReference type="Gene3D" id="3.10.20.90">
    <property type="entry name" value="Phosphatidylinositol 3-kinase Catalytic Subunit, Chain A, domain 1"/>
    <property type="match status" value="1"/>
</dbReference>
<feature type="compositionally biased region" description="Low complexity" evidence="11">
    <location>
        <begin position="7"/>
        <end position="23"/>
    </location>
</feature>
<evidence type="ECO:0000256" key="9">
    <source>
        <dbReference type="ARBA" id="ARBA00025283"/>
    </source>
</evidence>
<dbReference type="InterPro" id="IPR033389">
    <property type="entry name" value="AUX/IAA_dom"/>
</dbReference>
<dbReference type="Proteomes" id="UP000289738">
    <property type="component" value="Chromosome A09"/>
</dbReference>
<evidence type="ECO:0000256" key="1">
    <source>
        <dbReference type="ARBA" id="ARBA00004123"/>
    </source>
</evidence>
<evidence type="ECO:0000256" key="4">
    <source>
        <dbReference type="ARBA" id="ARBA00022491"/>
    </source>
</evidence>
<proteinExistence type="inferred from homology"/>
<evidence type="ECO:0000256" key="2">
    <source>
        <dbReference type="ARBA" id="ARBA00006728"/>
    </source>
</evidence>
<feature type="region of interest" description="Disordered" evidence="11">
    <location>
        <begin position="1"/>
        <end position="23"/>
    </location>
</feature>
<comment type="subunit">
    <text evidence="3 10">Homodimers and heterodimers.</text>
</comment>
<comment type="similarity">
    <text evidence="2 10">Belongs to the Aux/IAA family.</text>
</comment>
<keyword evidence="7 10" id="KW-0539">Nucleus</keyword>
<dbReference type="InterPro" id="IPR003311">
    <property type="entry name" value="AUX_IAA"/>
</dbReference>